<organism evidence="2 3">
    <name type="scientific">Stylosanthes scabra</name>
    <dbReference type="NCBI Taxonomy" id="79078"/>
    <lineage>
        <taxon>Eukaryota</taxon>
        <taxon>Viridiplantae</taxon>
        <taxon>Streptophyta</taxon>
        <taxon>Embryophyta</taxon>
        <taxon>Tracheophyta</taxon>
        <taxon>Spermatophyta</taxon>
        <taxon>Magnoliopsida</taxon>
        <taxon>eudicotyledons</taxon>
        <taxon>Gunneridae</taxon>
        <taxon>Pentapetalae</taxon>
        <taxon>rosids</taxon>
        <taxon>fabids</taxon>
        <taxon>Fabales</taxon>
        <taxon>Fabaceae</taxon>
        <taxon>Papilionoideae</taxon>
        <taxon>50 kb inversion clade</taxon>
        <taxon>dalbergioids sensu lato</taxon>
        <taxon>Dalbergieae</taxon>
        <taxon>Pterocarpus clade</taxon>
        <taxon>Stylosanthes</taxon>
    </lineage>
</organism>
<keyword evidence="3" id="KW-1185">Reference proteome</keyword>
<dbReference type="Proteomes" id="UP001341840">
    <property type="component" value="Unassembled WGS sequence"/>
</dbReference>
<accession>A0ABU6QLR8</accession>
<dbReference type="EMBL" id="JASCZI010000674">
    <property type="protein sequence ID" value="MED6112937.1"/>
    <property type="molecule type" value="Genomic_DNA"/>
</dbReference>
<proteinExistence type="predicted"/>
<keyword evidence="1" id="KW-0732">Signal</keyword>
<sequence length="191" mass="21394">MRRTPHICVGLAVFKVVCASSMHKRGFPRLCVGLHDLGRAELSSTHMLSSTHVRSLERVGKELAFHAYACCPAHMRGFGKGLAKLGQLSTHMRGLPRLCVDPLKLASMLEQLWLGLIVVSCWQSAFHAYAWVLYAYAWNDEACWSGHVSDLLKWSRLRFAGVVTERDLLASHAYAWTSTHMCGKIELMCHA</sequence>
<gene>
    <name evidence="2" type="ORF">PIB30_066293</name>
</gene>
<reference evidence="2 3" key="1">
    <citation type="journal article" date="2023" name="Plants (Basel)">
        <title>Bridging the Gap: Combining Genomics and Transcriptomics Approaches to Understand Stylosanthes scabra, an Orphan Legume from the Brazilian Caatinga.</title>
        <authorList>
            <person name="Ferreira-Neto J.R.C."/>
            <person name="da Silva M.D."/>
            <person name="Binneck E."/>
            <person name="de Melo N.F."/>
            <person name="da Silva R.H."/>
            <person name="de Melo A.L.T.M."/>
            <person name="Pandolfi V."/>
            <person name="Bustamante F.O."/>
            <person name="Brasileiro-Vidal A.C."/>
            <person name="Benko-Iseppon A.M."/>
        </authorList>
    </citation>
    <scope>NUCLEOTIDE SEQUENCE [LARGE SCALE GENOMIC DNA]</scope>
    <source>
        <tissue evidence="2">Leaves</tissue>
    </source>
</reference>
<name>A0ABU6QLR8_9FABA</name>
<comment type="caution">
    <text evidence="2">The sequence shown here is derived from an EMBL/GenBank/DDBJ whole genome shotgun (WGS) entry which is preliminary data.</text>
</comment>
<feature type="signal peptide" evidence="1">
    <location>
        <begin position="1"/>
        <end position="19"/>
    </location>
</feature>
<evidence type="ECO:0000313" key="3">
    <source>
        <dbReference type="Proteomes" id="UP001341840"/>
    </source>
</evidence>
<protein>
    <submittedName>
        <fullName evidence="2">Uncharacterized protein</fullName>
    </submittedName>
</protein>
<evidence type="ECO:0000313" key="2">
    <source>
        <dbReference type="EMBL" id="MED6112937.1"/>
    </source>
</evidence>
<feature type="chain" id="PRO_5046826858" evidence="1">
    <location>
        <begin position="20"/>
        <end position="191"/>
    </location>
</feature>
<evidence type="ECO:0000256" key="1">
    <source>
        <dbReference type="SAM" id="SignalP"/>
    </source>
</evidence>